<feature type="region of interest" description="Disordered" evidence="1">
    <location>
        <begin position="779"/>
        <end position="806"/>
    </location>
</feature>
<feature type="compositionally biased region" description="Basic residues" evidence="1">
    <location>
        <begin position="1194"/>
        <end position="1203"/>
    </location>
</feature>
<protein>
    <submittedName>
        <fullName evidence="2">Uncharacterized protein</fullName>
    </submittedName>
</protein>
<accession>A0A1T3CU80</accession>
<feature type="region of interest" description="Disordered" evidence="1">
    <location>
        <begin position="1573"/>
        <end position="1676"/>
    </location>
</feature>
<feature type="compositionally biased region" description="Basic residues" evidence="1">
    <location>
        <begin position="1353"/>
        <end position="1366"/>
    </location>
</feature>
<gene>
    <name evidence="2" type="ORF">A0O28_0029670</name>
</gene>
<comment type="caution">
    <text evidence="2">The sequence shown here is derived from an EMBL/GenBank/DDBJ whole genome shotgun (WGS) entry which is preliminary data.</text>
</comment>
<feature type="region of interest" description="Disordered" evidence="1">
    <location>
        <begin position="1269"/>
        <end position="1418"/>
    </location>
</feature>
<feature type="compositionally biased region" description="Basic residues" evidence="1">
    <location>
        <begin position="1667"/>
        <end position="1676"/>
    </location>
</feature>
<keyword evidence="3" id="KW-1185">Reference proteome</keyword>
<proteinExistence type="predicted"/>
<feature type="compositionally biased region" description="Basic and acidic residues" evidence="1">
    <location>
        <begin position="1618"/>
        <end position="1628"/>
    </location>
</feature>
<feature type="region of interest" description="Disordered" evidence="1">
    <location>
        <begin position="206"/>
        <end position="275"/>
    </location>
</feature>
<sequence>MDTRSGVAEEFLGGSEQTSSITEEEAQERIDLLISPEDEKWNDVLQEFQRLFADPNMTIGRILSDKFTTHEARLFIPSELAVLKAIQEENARGFHKLLESRRFRGVTPDIPTKLTMLYFGLHVEPMDFQLAKMTFEMESRKPEPPRYAIDPPLHFLTAHKERNWGKEMLRGKEDPSYPIPVELPQSWLSSLSNTFLKEQYSEIEQPTVRLRGGGTSEDSDWRKDNDDWNGGDDDDFAGSESNGEDGNEDSDYEDNTPEAQLQREEKEAEDATMEDTDIDGDFISHRQSAIIPQSSIGMNLYGFQGYVPFIPGDGQTYENAIRRLLSLGPQDDKAFYIVHFDVKSKRVVNTIHDSLPLNPDSITLQYILEKKLEEDNFSDNLHSFFVHLEHESTPTHWQPSEEQFYTSVSSVRSLLDGTEGKVARVVDSCCYLTFPKFNDSQPSQQDVYGWGADPLNAYINTAFEVLFGRPQDSFHHANFQLSGLGLDSTNAPSVYGPYTTPSSCVLSLIPDGQGKHFYLSRRPLGNNNVPIVLPGCFKISNPTSDRVGKIPLTDVLDFMRNIISSAFGDYAKNLKYVRLLDGRATLGPEIRRDQEYLSICMSDDIPQNSEIDYSAALSKIAETKKAFVLLYPEWEEDENVLHLSTSDGEDGAEHSVHMPSLSSTVDNFRTRVFELMQLAECEPSRIEDVKRGSAFISVQPEMENESDPAGINIDMPCFFIGPNTTDEEWFSIRARIPTPSAKIKILDSKAWNWRDQVDETNIWGPRYGRVASVQAAIEKAEDKDAREQEEEEAPQEEAEETAYEAVQTPVRDSSVGVEAVRAQLRETELVKVTHPQPAKIQRLGRDASGDSDVRQRSWLQQPSIYDNFESCSEPNYSDIEIPTNAPSFEPTLRTGDQMPEISTAFMTLTEQARLRRGFWELRNILLNRKPLLHDGSRVSDQQTMKKYSEFLRMARKCTFCNRIIPKHWSKERVHRHLRVEHRNELMEALGVTKATIRRFDGKGVISIPLKRVERRHNPSPSPVALANDDMVVDQPEAQKHQQKKASEFCDRCGDDGNNCESDTSYPAQDGGDQNRNSCKESRAERGRYCRYCGDEFSSNANQADWGRNAAHMAACYKKNDGQKSLFLPPDVAAFNQQQDNLRMQINEAETGAIDSHEEEELPSIEAIYRTANSEAEQDPEEMDLDESDEEPRRPKPAKRRHMGRSGEESTDPSMDGTGNRALEQAVNRALIGYETPSIEALDPDAHQEALPAALERVLANIPLDELVVSSPSMTQSRAPSQPPNSDSLAAENEKEPEVSQPETQKMTESPEPEDPESAESGPDNGSDFENEPDQDKSDGEESEDDPQGDPSSSKRHKRGGKKRGKKGDRNYTYSHEEDDEDSETDEDGERTRPPRRAPSPNWQRKLGDDPEFEPTDDYYCSKCFRKAPKKHKRDRSPLGRTKEIELHYDKDRCCGIRRGIGSTKRLPNRSGWIPSAAMPKPLGSLRKQFLRRYPAYSRTLYPLNASNANGSYWRSDPNNEDNKGVWDIPWPPFRGSAPLPGWEAPDELNVPATGKARKQFKLRAVGDSTYVEDKNVQSSDDEEIVSDKDINGKRKRKSRPSSAVNSRHATPIPGKTPQKLDTKVEKAATPRAVRRKRTVLQKPLKGKAARPRKAAQKKTERKEPTRRSARKRQKTG</sequence>
<evidence type="ECO:0000256" key="1">
    <source>
        <dbReference type="SAM" id="MobiDB-lite"/>
    </source>
</evidence>
<feature type="region of interest" description="Disordered" evidence="1">
    <location>
        <begin position="1172"/>
        <end position="1223"/>
    </location>
</feature>
<evidence type="ECO:0000313" key="2">
    <source>
        <dbReference type="EMBL" id="OPB44648.1"/>
    </source>
</evidence>
<dbReference type="OrthoDB" id="4850289at2759"/>
<organism evidence="2 3">
    <name type="scientific">Trichoderma guizhouense</name>
    <dbReference type="NCBI Taxonomy" id="1491466"/>
    <lineage>
        <taxon>Eukaryota</taxon>
        <taxon>Fungi</taxon>
        <taxon>Dikarya</taxon>
        <taxon>Ascomycota</taxon>
        <taxon>Pezizomycotina</taxon>
        <taxon>Sordariomycetes</taxon>
        <taxon>Hypocreomycetidae</taxon>
        <taxon>Hypocreales</taxon>
        <taxon>Hypocreaceae</taxon>
        <taxon>Trichoderma</taxon>
    </lineage>
</organism>
<reference evidence="2 3" key="1">
    <citation type="submission" date="2016-04" db="EMBL/GenBank/DDBJ databases">
        <title>Multiple horizontal gene transfer events from other fungi enriched the ability of the initially mycotrophic fungus Trichoderma (Ascomycota) to feed on dead plant biomass.</title>
        <authorList>
            <person name="Atanasova L."/>
            <person name="Chenthamara K."/>
            <person name="Zhang J."/>
            <person name="Grujic M."/>
            <person name="Henrissat B."/>
            <person name="Kuo A."/>
            <person name="Aertz A."/>
            <person name="Salamov A."/>
            <person name="Lipzen A."/>
            <person name="Labutti K."/>
            <person name="Barry K."/>
            <person name="Miao Y."/>
            <person name="Rahimi M.J."/>
            <person name="Shen Q."/>
            <person name="Grigoriev I.V."/>
            <person name="Kubicek C.P."/>
            <person name="Druzhinina I.S."/>
        </authorList>
    </citation>
    <scope>NUCLEOTIDE SEQUENCE [LARGE SCALE GENOMIC DNA]</scope>
    <source>
        <strain evidence="2 3">NJAU 4742</strain>
    </source>
</reference>
<feature type="compositionally biased region" description="Acidic residues" evidence="1">
    <location>
        <begin position="787"/>
        <end position="802"/>
    </location>
</feature>
<dbReference type="Proteomes" id="UP000191004">
    <property type="component" value="Unassembled WGS sequence"/>
</dbReference>
<feature type="compositionally biased region" description="Basic residues" evidence="1">
    <location>
        <begin position="1632"/>
        <end position="1656"/>
    </location>
</feature>
<name>A0A1T3CU80_9HYPO</name>
<feature type="region of interest" description="Disordered" evidence="1">
    <location>
        <begin position="1"/>
        <end position="25"/>
    </location>
</feature>
<feature type="compositionally biased region" description="Polar residues" evidence="1">
    <location>
        <begin position="1269"/>
        <end position="1287"/>
    </location>
</feature>
<feature type="compositionally biased region" description="Acidic residues" evidence="1">
    <location>
        <begin position="1175"/>
        <end position="1189"/>
    </location>
</feature>
<feature type="compositionally biased region" description="Acidic residues" evidence="1">
    <location>
        <begin position="1376"/>
        <end position="1388"/>
    </location>
</feature>
<feature type="compositionally biased region" description="Acidic residues" evidence="1">
    <location>
        <begin position="227"/>
        <end position="256"/>
    </location>
</feature>
<feature type="compositionally biased region" description="Basic and acidic residues" evidence="1">
    <location>
        <begin position="1657"/>
        <end position="1666"/>
    </location>
</feature>
<dbReference type="EMBL" id="LVVK01000007">
    <property type="protein sequence ID" value="OPB44648.1"/>
    <property type="molecule type" value="Genomic_DNA"/>
</dbReference>
<evidence type="ECO:0000313" key="3">
    <source>
        <dbReference type="Proteomes" id="UP000191004"/>
    </source>
</evidence>